<organism evidence="2 3">
    <name type="scientific">Sporothrix bragantina</name>
    <dbReference type="NCBI Taxonomy" id="671064"/>
    <lineage>
        <taxon>Eukaryota</taxon>
        <taxon>Fungi</taxon>
        <taxon>Dikarya</taxon>
        <taxon>Ascomycota</taxon>
        <taxon>Pezizomycotina</taxon>
        <taxon>Sordariomycetes</taxon>
        <taxon>Sordariomycetidae</taxon>
        <taxon>Ophiostomatales</taxon>
        <taxon>Ophiostomataceae</taxon>
        <taxon>Sporothrix</taxon>
    </lineage>
</organism>
<feature type="compositionally biased region" description="Low complexity" evidence="1">
    <location>
        <begin position="278"/>
        <end position="300"/>
    </location>
</feature>
<dbReference type="Proteomes" id="UP001642406">
    <property type="component" value="Unassembled WGS sequence"/>
</dbReference>
<comment type="caution">
    <text evidence="2">The sequence shown here is derived from an EMBL/GenBank/DDBJ whole genome shotgun (WGS) entry which is preliminary data.</text>
</comment>
<evidence type="ECO:0000313" key="2">
    <source>
        <dbReference type="EMBL" id="CAK7220262.1"/>
    </source>
</evidence>
<gene>
    <name evidence="2" type="ORF">SBRCBS47491_004128</name>
</gene>
<feature type="compositionally biased region" description="Pro residues" evidence="1">
    <location>
        <begin position="308"/>
        <end position="321"/>
    </location>
</feature>
<sequence>MSASTPAASRFDSDTVGELLAGIATALQDALRILMFADKRGWGPDEFEQVRAVEDALDEAKRDFQAMGPLVNGQFYYENDRRVESLAELAALRGYFDDHTQLFRDWIRSGGPINPLWVRETVHLRRQLHRAQCRAARRIFNAEHEAGDGSSSGARCLGAFLVYRRFREQTEQRKQYARDQTRSRAGDNDNVKDMSQTTVSEAPAWKQQQPQLRAREQRRFAGQERFRGRTGYNDSYNDAAYADETVSLEMTPQSNPTPQSQSAHTARPLLKPILKSPQTAPQLSQQISQQPSQYTPQTAQRPASRNGIPPPIPLPIAPSTPAPISSAPKSSFEPVHTTIPLRPDEPPTPAPKPPSLEDLVPYCNAVGTFERFGDRDIAFICDYCDGHIVWEDIQRLPTTRAPPPAISASAFPSSSSSSSSYLPFASSTPLPPTTPLPTIRRASPLASAANAQPDASLPLDGEDSDEYPRWQASTVAMSDASTPRTVVFAPLAIANHLAPMAGDWEARLWCPYCDTYLYYDSGEGDQTKYAQDEHGFPTLTDFQLHLQWHHTALPIPSLPTPSSNCSVM</sequence>
<accession>A0ABP0BL73</accession>
<feature type="compositionally biased region" description="Polar residues" evidence="1">
    <location>
        <begin position="193"/>
        <end position="211"/>
    </location>
</feature>
<evidence type="ECO:0000313" key="3">
    <source>
        <dbReference type="Proteomes" id="UP001642406"/>
    </source>
</evidence>
<keyword evidence="3" id="KW-1185">Reference proteome</keyword>
<feature type="compositionally biased region" description="Basic and acidic residues" evidence="1">
    <location>
        <begin position="171"/>
        <end position="192"/>
    </location>
</feature>
<feature type="compositionally biased region" description="Basic and acidic residues" evidence="1">
    <location>
        <begin position="213"/>
        <end position="227"/>
    </location>
</feature>
<name>A0ABP0BL73_9PEZI</name>
<feature type="region of interest" description="Disordered" evidence="1">
    <location>
        <begin position="445"/>
        <end position="465"/>
    </location>
</feature>
<dbReference type="EMBL" id="CAWUHC010000030">
    <property type="protein sequence ID" value="CAK7220262.1"/>
    <property type="molecule type" value="Genomic_DNA"/>
</dbReference>
<evidence type="ECO:0000256" key="1">
    <source>
        <dbReference type="SAM" id="MobiDB-lite"/>
    </source>
</evidence>
<proteinExistence type="predicted"/>
<feature type="region of interest" description="Disordered" evidence="1">
    <location>
        <begin position="277"/>
        <end position="355"/>
    </location>
</feature>
<feature type="compositionally biased region" description="Low complexity" evidence="1">
    <location>
        <begin position="322"/>
        <end position="331"/>
    </location>
</feature>
<protein>
    <submittedName>
        <fullName evidence="2">Uncharacterized protein</fullName>
    </submittedName>
</protein>
<reference evidence="2 3" key="1">
    <citation type="submission" date="2024-01" db="EMBL/GenBank/DDBJ databases">
        <authorList>
            <person name="Allen C."/>
            <person name="Tagirdzhanova G."/>
        </authorList>
    </citation>
    <scope>NUCLEOTIDE SEQUENCE [LARGE SCALE GENOMIC DNA]</scope>
</reference>
<feature type="region of interest" description="Disordered" evidence="1">
    <location>
        <begin position="171"/>
        <end position="237"/>
    </location>
</feature>